<gene>
    <name evidence="3" type="ORF">METZ01_LOCUS90337</name>
</gene>
<feature type="transmembrane region" description="Helical" evidence="1">
    <location>
        <begin position="286"/>
        <end position="309"/>
    </location>
</feature>
<protein>
    <recommendedName>
        <fullName evidence="2">Major facilitator superfamily (MFS) profile domain-containing protein</fullName>
    </recommendedName>
</protein>
<feature type="domain" description="Major facilitator superfamily (MFS) profile" evidence="2">
    <location>
        <begin position="21"/>
        <end position="404"/>
    </location>
</feature>
<keyword evidence="1" id="KW-0812">Transmembrane</keyword>
<dbReference type="AlphaFoldDB" id="A0A381VDL3"/>
<feature type="transmembrane region" description="Helical" evidence="1">
    <location>
        <begin position="380"/>
        <end position="401"/>
    </location>
</feature>
<feature type="transmembrane region" description="Helical" evidence="1">
    <location>
        <begin position="112"/>
        <end position="133"/>
    </location>
</feature>
<dbReference type="InterPro" id="IPR050327">
    <property type="entry name" value="Proton-linked_MCT"/>
</dbReference>
<feature type="transmembrane region" description="Helical" evidence="1">
    <location>
        <begin position="88"/>
        <end position="106"/>
    </location>
</feature>
<evidence type="ECO:0000313" key="3">
    <source>
        <dbReference type="EMBL" id="SVA37483.1"/>
    </source>
</evidence>
<dbReference type="CDD" id="cd17355">
    <property type="entry name" value="MFS_YcxA_like"/>
    <property type="match status" value="1"/>
</dbReference>
<feature type="transmembrane region" description="Helical" evidence="1">
    <location>
        <begin position="20"/>
        <end position="46"/>
    </location>
</feature>
<sequence length="411" mass="43542">MTTVDKQPGAMEPDGRYAWWRLVAALGLSTIGGIGLWSVVVALPAIQTEFGVDRSGASLPFTATMIGFAIGGVLMGRFSDRFGVRMPITLGSLMLGAGYIAAASATTMWQFILAQAVMIGMLGSSSTFGPLVADVTLWFVKRRGIAVAIVASGNYLAGTVWPPILQYAIETIGWRQAHIGIGVFCVVTMLPLSLCLRHRPDIEKAGRGSGSVEMLTQTRLSPKTLQVLVMVAGLACCIAMSMPQVHIVAYCGDLGYGVARGAEMLSLMLGFGIISRLASGFIADRIGGLNTLILGSALQFSALLFYLPFNGLTPLYIVSAFFGLAQGGIVPSYALIIREYFPARDAGARLSLVLMTTIVGMAAGGWMSGEIYDLTGSYRAAFLNGIAWNLVNLAIAFWLLAGQVRSKAVTS</sequence>
<evidence type="ECO:0000256" key="1">
    <source>
        <dbReference type="SAM" id="Phobius"/>
    </source>
</evidence>
<feature type="transmembrane region" description="Helical" evidence="1">
    <location>
        <begin position="58"/>
        <end position="76"/>
    </location>
</feature>
<feature type="transmembrane region" description="Helical" evidence="1">
    <location>
        <begin position="254"/>
        <end position="274"/>
    </location>
</feature>
<dbReference type="GO" id="GO:0022857">
    <property type="term" value="F:transmembrane transporter activity"/>
    <property type="evidence" value="ECO:0007669"/>
    <property type="project" value="InterPro"/>
</dbReference>
<feature type="transmembrane region" description="Helical" evidence="1">
    <location>
        <begin position="224"/>
        <end position="242"/>
    </location>
</feature>
<feature type="transmembrane region" description="Helical" evidence="1">
    <location>
        <begin position="177"/>
        <end position="196"/>
    </location>
</feature>
<proteinExistence type="predicted"/>
<keyword evidence="1" id="KW-1133">Transmembrane helix</keyword>
<name>A0A381VDL3_9ZZZZ</name>
<evidence type="ECO:0000259" key="2">
    <source>
        <dbReference type="PROSITE" id="PS50850"/>
    </source>
</evidence>
<keyword evidence="1" id="KW-0472">Membrane</keyword>
<feature type="transmembrane region" description="Helical" evidence="1">
    <location>
        <begin position="315"/>
        <end position="336"/>
    </location>
</feature>
<dbReference type="InterPro" id="IPR011701">
    <property type="entry name" value="MFS"/>
</dbReference>
<dbReference type="Gene3D" id="1.20.1250.20">
    <property type="entry name" value="MFS general substrate transporter like domains"/>
    <property type="match status" value="1"/>
</dbReference>
<dbReference type="InterPro" id="IPR020846">
    <property type="entry name" value="MFS_dom"/>
</dbReference>
<reference evidence="3" key="1">
    <citation type="submission" date="2018-05" db="EMBL/GenBank/DDBJ databases">
        <authorList>
            <person name="Lanie J.A."/>
            <person name="Ng W.-L."/>
            <person name="Kazmierczak K.M."/>
            <person name="Andrzejewski T.M."/>
            <person name="Davidsen T.M."/>
            <person name="Wayne K.J."/>
            <person name="Tettelin H."/>
            <person name="Glass J.I."/>
            <person name="Rusch D."/>
            <person name="Podicherti R."/>
            <person name="Tsui H.-C.T."/>
            <person name="Winkler M.E."/>
        </authorList>
    </citation>
    <scope>NUCLEOTIDE SEQUENCE</scope>
</reference>
<organism evidence="3">
    <name type="scientific">marine metagenome</name>
    <dbReference type="NCBI Taxonomy" id="408172"/>
    <lineage>
        <taxon>unclassified sequences</taxon>
        <taxon>metagenomes</taxon>
        <taxon>ecological metagenomes</taxon>
    </lineage>
</organism>
<dbReference type="PROSITE" id="PS50850">
    <property type="entry name" value="MFS"/>
    <property type="match status" value="1"/>
</dbReference>
<dbReference type="SUPFAM" id="SSF103473">
    <property type="entry name" value="MFS general substrate transporter"/>
    <property type="match status" value="1"/>
</dbReference>
<dbReference type="Pfam" id="PF07690">
    <property type="entry name" value="MFS_1"/>
    <property type="match status" value="1"/>
</dbReference>
<feature type="transmembrane region" description="Helical" evidence="1">
    <location>
        <begin position="145"/>
        <end position="165"/>
    </location>
</feature>
<accession>A0A381VDL3</accession>
<feature type="transmembrane region" description="Helical" evidence="1">
    <location>
        <begin position="348"/>
        <end position="368"/>
    </location>
</feature>
<dbReference type="InterPro" id="IPR036259">
    <property type="entry name" value="MFS_trans_sf"/>
</dbReference>
<dbReference type="PANTHER" id="PTHR11360">
    <property type="entry name" value="MONOCARBOXYLATE TRANSPORTER"/>
    <property type="match status" value="1"/>
</dbReference>
<dbReference type="EMBL" id="UINC01008322">
    <property type="protein sequence ID" value="SVA37483.1"/>
    <property type="molecule type" value="Genomic_DNA"/>
</dbReference>
<dbReference type="PANTHER" id="PTHR11360:SF290">
    <property type="entry name" value="MONOCARBOXYLATE MFS PERMEASE"/>
    <property type="match status" value="1"/>
</dbReference>